<dbReference type="Pfam" id="PF05636">
    <property type="entry name" value="HIGH_NTase1"/>
    <property type="match status" value="1"/>
</dbReference>
<sequence>MNVTGIVAEYNPFHNGHLYHLRQAVQRSDCNYVVCVMSGNFTQRGEPAMTDKWTRARAALQLGVDVVLELPFLYAAMPANRFAYGAVKILSGLGPVTHLAFGSEDAAAAEHFRALSKYLHTEEFQRILKSYLAQEPSYPVAYAKALAKISGLPETAFSFPNNILALEYLKALDTLKSPMAPLAIQRQGAQHKDIRLDAYASGSAIRRAREQGLRDLSAAMPFAVWQLVKDLRWVTPGDMAPSFFSRFRTISAAELQGIFDVNEGLENRLIRAFRTTDYELAWKELSCKRYSNARLQRILLYALLNVTQKEMAALDASGRPVYARILGFRRKATPLLREIQDHAAIPVITKAADFHPSGGLNMLWKRDLMATDFYSLLQDHGPSGRDYIKGPVIV</sequence>
<accession>A0A926D433</accession>
<proteinExistence type="inferred from homology"/>
<feature type="binding site" evidence="2">
    <location>
        <position position="102"/>
    </location>
    <ligand>
        <name>ATP</name>
        <dbReference type="ChEBI" id="CHEBI:30616"/>
    </ligand>
</feature>
<dbReference type="RefSeq" id="WP_249315035.1">
    <property type="nucleotide sequence ID" value="NZ_JACRSR010000001.1"/>
</dbReference>
<keyword evidence="1 2" id="KW-0819">tRNA processing</keyword>
<evidence type="ECO:0000256" key="2">
    <source>
        <dbReference type="HAMAP-Rule" id="MF_01539"/>
    </source>
</evidence>
<protein>
    <recommendedName>
        <fullName evidence="2">tRNA(Met) cytidine acetate ligase</fullName>
        <ecNumber evidence="2">6.3.4.-</ecNumber>
    </recommendedName>
</protein>
<comment type="similarity">
    <text evidence="2">Belongs to the TmcAL family.</text>
</comment>
<keyword evidence="4" id="KW-1185">Reference proteome</keyword>
<comment type="function">
    <text evidence="2">Catalyzes the formation of N(4)-acetylcytidine (ac(4)C) at the wobble position of elongator tRNA(Met), using acetate and ATP as substrates. First activates an acetate ion to form acetyladenylate (Ac-AMP) and then transfers the acetyl group to tRNA to form ac(4)C34.</text>
</comment>
<dbReference type="InterPro" id="IPR008513">
    <property type="entry name" value="tRNA(Met)_cyd_acetate_ligase"/>
</dbReference>
<evidence type="ECO:0000256" key="1">
    <source>
        <dbReference type="ARBA" id="ARBA00022694"/>
    </source>
</evidence>
<dbReference type="EMBL" id="JACRSR010000001">
    <property type="protein sequence ID" value="MBC8530968.1"/>
    <property type="molecule type" value="Genomic_DNA"/>
</dbReference>
<feature type="binding site" evidence="2">
    <location>
        <begin position="7"/>
        <end position="20"/>
    </location>
    <ligand>
        <name>ATP</name>
        <dbReference type="ChEBI" id="CHEBI:30616"/>
    </ligand>
</feature>
<dbReference type="GO" id="GO:0016879">
    <property type="term" value="F:ligase activity, forming carbon-nitrogen bonds"/>
    <property type="evidence" value="ECO:0007669"/>
    <property type="project" value="UniProtKB-UniRule"/>
</dbReference>
<feature type="binding site" evidence="2">
    <location>
        <position position="186"/>
    </location>
    <ligand>
        <name>ATP</name>
        <dbReference type="ChEBI" id="CHEBI:30616"/>
    </ligand>
</feature>
<dbReference type="NCBIfam" id="NF010191">
    <property type="entry name" value="PRK13670.1"/>
    <property type="match status" value="1"/>
</dbReference>
<comment type="catalytic activity">
    <reaction evidence="2">
        <text>cytidine(34) in elongator tRNA(Met) + acetate + ATP = N(4)-acetylcytidine(34) in elongator tRNA(Met) + AMP + diphosphate</text>
        <dbReference type="Rhea" id="RHEA:58144"/>
        <dbReference type="Rhea" id="RHEA-COMP:10693"/>
        <dbReference type="Rhea" id="RHEA-COMP:10694"/>
        <dbReference type="ChEBI" id="CHEBI:30089"/>
        <dbReference type="ChEBI" id="CHEBI:30616"/>
        <dbReference type="ChEBI" id="CHEBI:33019"/>
        <dbReference type="ChEBI" id="CHEBI:74900"/>
        <dbReference type="ChEBI" id="CHEBI:82748"/>
        <dbReference type="ChEBI" id="CHEBI:456215"/>
    </reaction>
</comment>
<comment type="caution">
    <text evidence="2">Lacks conserved residue(s) required for the propagation of feature annotation.</text>
</comment>
<dbReference type="GO" id="GO:0005524">
    <property type="term" value="F:ATP binding"/>
    <property type="evidence" value="ECO:0007669"/>
    <property type="project" value="UniProtKB-KW"/>
</dbReference>
<dbReference type="GO" id="GO:0006400">
    <property type="term" value="P:tRNA modification"/>
    <property type="evidence" value="ECO:0007669"/>
    <property type="project" value="UniProtKB-UniRule"/>
</dbReference>
<dbReference type="InterPro" id="IPR014729">
    <property type="entry name" value="Rossmann-like_a/b/a_fold"/>
</dbReference>
<keyword evidence="2" id="KW-0963">Cytoplasm</keyword>
<dbReference type="PANTHER" id="PTHR37825:SF1">
    <property type="entry name" value="TRNA(MET) CYTIDINE ACETATE LIGASE"/>
    <property type="match status" value="1"/>
</dbReference>
<gene>
    <name evidence="2" type="primary">tmcAL</name>
    <name evidence="3" type="ORF">H8696_03810</name>
</gene>
<reference evidence="3" key="1">
    <citation type="submission" date="2020-08" db="EMBL/GenBank/DDBJ databases">
        <title>Genome public.</title>
        <authorList>
            <person name="Liu C."/>
            <person name="Sun Q."/>
        </authorList>
    </citation>
    <scope>NUCLEOTIDE SEQUENCE</scope>
    <source>
        <strain evidence="3">NSJ-53</strain>
    </source>
</reference>
<dbReference type="GO" id="GO:0000049">
    <property type="term" value="F:tRNA binding"/>
    <property type="evidence" value="ECO:0007669"/>
    <property type="project" value="UniProtKB-KW"/>
</dbReference>
<dbReference type="AlphaFoldDB" id="A0A926D433"/>
<dbReference type="Gene3D" id="3.40.50.620">
    <property type="entry name" value="HUPs"/>
    <property type="match status" value="1"/>
</dbReference>
<keyword evidence="2" id="KW-0067">ATP-binding</keyword>
<dbReference type="Proteomes" id="UP000623172">
    <property type="component" value="Unassembled WGS sequence"/>
</dbReference>
<name>A0A926D433_9FIRM</name>
<dbReference type="SUPFAM" id="SSF52374">
    <property type="entry name" value="Nucleotidylyl transferase"/>
    <property type="match status" value="1"/>
</dbReference>
<organism evidence="3 4">
    <name type="scientific">Gehongia tenuis</name>
    <dbReference type="NCBI Taxonomy" id="2763655"/>
    <lineage>
        <taxon>Bacteria</taxon>
        <taxon>Bacillati</taxon>
        <taxon>Bacillota</taxon>
        <taxon>Clostridia</taxon>
        <taxon>Christensenellales</taxon>
        <taxon>Christensenellaceae</taxon>
        <taxon>Gehongia</taxon>
    </lineage>
</organism>
<keyword evidence="2" id="KW-0694">RNA-binding</keyword>
<dbReference type="PANTHER" id="PTHR37825">
    <property type="entry name" value="TRNA(MET) CYTIDINE ACETATE LIGASE"/>
    <property type="match status" value="1"/>
</dbReference>
<evidence type="ECO:0000313" key="4">
    <source>
        <dbReference type="Proteomes" id="UP000623172"/>
    </source>
</evidence>
<keyword evidence="2" id="KW-0547">Nucleotide-binding</keyword>
<comment type="subcellular location">
    <subcellularLocation>
        <location evidence="2">Cytoplasm</location>
    </subcellularLocation>
</comment>
<keyword evidence="2" id="KW-0820">tRNA-binding</keyword>
<keyword evidence="2" id="KW-0436">Ligase</keyword>
<evidence type="ECO:0000313" key="3">
    <source>
        <dbReference type="EMBL" id="MBC8530968.1"/>
    </source>
</evidence>
<dbReference type="HAMAP" id="MF_01539">
    <property type="entry name" value="TmcAL"/>
    <property type="match status" value="1"/>
</dbReference>
<dbReference type="GO" id="GO:0005737">
    <property type="term" value="C:cytoplasm"/>
    <property type="evidence" value="ECO:0007669"/>
    <property type="project" value="UniProtKB-SubCell"/>
</dbReference>
<dbReference type="EC" id="6.3.4.-" evidence="2"/>
<feature type="binding site" evidence="2">
    <location>
        <position position="161"/>
    </location>
    <ligand>
        <name>ATP</name>
        <dbReference type="ChEBI" id="CHEBI:30616"/>
    </ligand>
</feature>
<comment type="caution">
    <text evidence="3">The sequence shown here is derived from an EMBL/GenBank/DDBJ whole genome shotgun (WGS) entry which is preliminary data.</text>
</comment>